<name>A0A1B8P442_HALEL</name>
<proteinExistence type="predicted"/>
<comment type="caution">
    <text evidence="1">The sequence shown here is derived from an EMBL/GenBank/DDBJ whole genome shotgun (WGS) entry which is preliminary data.</text>
</comment>
<protein>
    <submittedName>
        <fullName evidence="1">Uncharacterized protein</fullName>
    </submittedName>
</protein>
<sequence>MGEWPAGIGLRFRDANGSVVGWESVTDNNTNWKELSKTVTAPANAADATPWLYIGAPWGETGQARFAYASIRRADNGVTRVSSSGVQIFKPNGDRAVNISPAGSDFSGNVNVEGLTVNNAAPSFTFSDAYSGNNTIHYVWGQSTTDANAPLIEDWRSVPDGIRFWATNPYNGDSAQTYINLIDRTYTVNARGPSSSAYINLDVDLQYYVRAFLEDSDRSTARVEFDGELLVYDGGDLVRESVIIHGEDGARGFSAEAIATEGVNASTTVAIKLKETDGDIRIVFRLRGYCYTQRYSDRQNATFIFESRRCEMDALISRI</sequence>
<accession>A0A1B8P442</accession>
<organism evidence="1 2">
    <name type="scientific">Halomonas elongata</name>
    <dbReference type="NCBI Taxonomy" id="2746"/>
    <lineage>
        <taxon>Bacteria</taxon>
        <taxon>Pseudomonadati</taxon>
        <taxon>Pseudomonadota</taxon>
        <taxon>Gammaproteobacteria</taxon>
        <taxon>Oceanospirillales</taxon>
        <taxon>Halomonadaceae</taxon>
        <taxon>Halomonas</taxon>
    </lineage>
</organism>
<dbReference type="AlphaFoldDB" id="A0A1B8P442"/>
<evidence type="ECO:0000313" key="2">
    <source>
        <dbReference type="Proteomes" id="UP000092504"/>
    </source>
</evidence>
<dbReference type="Proteomes" id="UP000092504">
    <property type="component" value="Unassembled WGS sequence"/>
</dbReference>
<evidence type="ECO:0000313" key="1">
    <source>
        <dbReference type="EMBL" id="OBX37008.1"/>
    </source>
</evidence>
<reference evidence="1 2" key="1">
    <citation type="submission" date="2016-06" db="EMBL/GenBank/DDBJ databases">
        <title>Genome sequence of halotolerant plant growth promoting strain of Halomonas elongata HEK1 isolated from salterns of Rann of Kutch, Gujarat, India.</title>
        <authorList>
            <person name="Gaba S."/>
            <person name="Singh R.N."/>
            <person name="Abrol S."/>
            <person name="Kaushik R."/>
            <person name="Saxena A.K."/>
        </authorList>
    </citation>
    <scope>NUCLEOTIDE SEQUENCE [LARGE SCALE GENOMIC DNA]</scope>
    <source>
        <strain evidence="1 2">HEK1</strain>
    </source>
</reference>
<dbReference type="PATRIC" id="fig|2746.7.peg.1399"/>
<dbReference type="EMBL" id="MAJD01000001">
    <property type="protein sequence ID" value="OBX37008.1"/>
    <property type="molecule type" value="Genomic_DNA"/>
</dbReference>
<gene>
    <name evidence="1" type="ORF">A8U91_01356</name>
</gene>